<keyword evidence="1" id="KW-1133">Transmembrane helix</keyword>
<dbReference type="InterPro" id="IPR013901">
    <property type="entry name" value="Anthrone_oxy"/>
</dbReference>
<comment type="caution">
    <text evidence="2">The sequence shown here is derived from an EMBL/GenBank/DDBJ whole genome shotgun (WGS) entry which is preliminary data.</text>
</comment>
<feature type="transmembrane region" description="Helical" evidence="1">
    <location>
        <begin position="20"/>
        <end position="47"/>
    </location>
</feature>
<name>A0ABP5FV25_9ACTN</name>
<gene>
    <name evidence="2" type="ORF">GCM10009839_38630</name>
</gene>
<keyword evidence="1" id="KW-0812">Transmembrane</keyword>
<sequence>MTADYSPAKHTGTRGAATILASATIVMGLIAGVYYAFACAVMLGLGASGDRTFIEAMQNINTKIENPLFFLSFFGALVLPAWALRKYRHDRRMRLWIAAALGLYVIGLLTTMGINIPLNNDLAAAGNPAKIADPAAVRAHFENTWNTWNIARALLSTGAAACLARAMMLLGKAEPEQRLYPPVDSGPLLVGGST</sequence>
<protein>
    <submittedName>
        <fullName evidence="2">DUF1772 domain-containing protein</fullName>
    </submittedName>
</protein>
<keyword evidence="3" id="KW-1185">Reference proteome</keyword>
<proteinExistence type="predicted"/>
<dbReference type="Proteomes" id="UP001500751">
    <property type="component" value="Unassembled WGS sequence"/>
</dbReference>
<reference evidence="3" key="1">
    <citation type="journal article" date="2019" name="Int. J. Syst. Evol. Microbiol.">
        <title>The Global Catalogue of Microorganisms (GCM) 10K type strain sequencing project: providing services to taxonomists for standard genome sequencing and annotation.</title>
        <authorList>
            <consortium name="The Broad Institute Genomics Platform"/>
            <consortium name="The Broad Institute Genome Sequencing Center for Infectious Disease"/>
            <person name="Wu L."/>
            <person name="Ma J."/>
        </authorList>
    </citation>
    <scope>NUCLEOTIDE SEQUENCE [LARGE SCALE GENOMIC DNA]</scope>
    <source>
        <strain evidence="3">JCM 16014</strain>
    </source>
</reference>
<evidence type="ECO:0000313" key="3">
    <source>
        <dbReference type="Proteomes" id="UP001500751"/>
    </source>
</evidence>
<evidence type="ECO:0000313" key="2">
    <source>
        <dbReference type="EMBL" id="GAA2034388.1"/>
    </source>
</evidence>
<accession>A0ABP5FV25</accession>
<feature type="transmembrane region" description="Helical" evidence="1">
    <location>
        <begin position="96"/>
        <end position="118"/>
    </location>
</feature>
<organism evidence="2 3">
    <name type="scientific">Catenulispora yoronensis</name>
    <dbReference type="NCBI Taxonomy" id="450799"/>
    <lineage>
        <taxon>Bacteria</taxon>
        <taxon>Bacillati</taxon>
        <taxon>Actinomycetota</taxon>
        <taxon>Actinomycetes</taxon>
        <taxon>Catenulisporales</taxon>
        <taxon>Catenulisporaceae</taxon>
        <taxon>Catenulispora</taxon>
    </lineage>
</organism>
<dbReference type="EMBL" id="BAAAQN010000021">
    <property type="protein sequence ID" value="GAA2034388.1"/>
    <property type="molecule type" value="Genomic_DNA"/>
</dbReference>
<dbReference type="RefSeq" id="WP_344667017.1">
    <property type="nucleotide sequence ID" value="NZ_BAAAQN010000021.1"/>
</dbReference>
<keyword evidence="1" id="KW-0472">Membrane</keyword>
<evidence type="ECO:0000256" key="1">
    <source>
        <dbReference type="SAM" id="Phobius"/>
    </source>
</evidence>
<feature type="transmembrane region" description="Helical" evidence="1">
    <location>
        <begin position="67"/>
        <end position="84"/>
    </location>
</feature>
<dbReference type="Pfam" id="PF08592">
    <property type="entry name" value="Anthrone_oxy"/>
    <property type="match status" value="1"/>
</dbReference>